<feature type="region of interest" description="Disordered" evidence="1">
    <location>
        <begin position="1117"/>
        <end position="1414"/>
    </location>
</feature>
<evidence type="ECO:0000259" key="2">
    <source>
        <dbReference type="Pfam" id="PF09949"/>
    </source>
</evidence>
<dbReference type="Proteomes" id="UP000267251">
    <property type="component" value="Unassembled WGS sequence"/>
</dbReference>
<keyword evidence="4" id="KW-1185">Reference proteome</keyword>
<name>A0A4P9Y2C8_9FUNG</name>
<feature type="region of interest" description="Disordered" evidence="1">
    <location>
        <begin position="797"/>
        <end position="885"/>
    </location>
</feature>
<dbReference type="InterPro" id="IPR052935">
    <property type="entry name" value="Mg2+_PAP"/>
</dbReference>
<feature type="compositionally biased region" description="Polar residues" evidence="1">
    <location>
        <begin position="1389"/>
        <end position="1398"/>
    </location>
</feature>
<feature type="compositionally biased region" description="Polar residues" evidence="1">
    <location>
        <begin position="1046"/>
        <end position="1056"/>
    </location>
</feature>
<feature type="compositionally biased region" description="Basic and acidic residues" evidence="1">
    <location>
        <begin position="647"/>
        <end position="658"/>
    </location>
</feature>
<accession>A0A4P9Y2C8</accession>
<dbReference type="EMBL" id="KZ988129">
    <property type="protein sequence ID" value="RKP13028.1"/>
    <property type="molecule type" value="Genomic_DNA"/>
</dbReference>
<feature type="region of interest" description="Disordered" evidence="1">
    <location>
        <begin position="23"/>
        <end position="55"/>
    </location>
</feature>
<organism evidence="3 4">
    <name type="scientific">Piptocephalis cylindrospora</name>
    <dbReference type="NCBI Taxonomy" id="1907219"/>
    <lineage>
        <taxon>Eukaryota</taxon>
        <taxon>Fungi</taxon>
        <taxon>Fungi incertae sedis</taxon>
        <taxon>Zoopagomycota</taxon>
        <taxon>Zoopagomycotina</taxon>
        <taxon>Zoopagomycetes</taxon>
        <taxon>Zoopagales</taxon>
        <taxon>Piptocephalidaceae</taxon>
        <taxon>Piptocephalis</taxon>
    </lineage>
</organism>
<gene>
    <name evidence="3" type="ORF">BJ684DRAFT_20458</name>
</gene>
<dbReference type="OrthoDB" id="414243at2759"/>
<feature type="compositionally biased region" description="Basic and acidic residues" evidence="1">
    <location>
        <begin position="670"/>
        <end position="685"/>
    </location>
</feature>
<feature type="compositionally biased region" description="Polar residues" evidence="1">
    <location>
        <begin position="844"/>
        <end position="859"/>
    </location>
</feature>
<feature type="compositionally biased region" description="Basic and acidic residues" evidence="1">
    <location>
        <begin position="1149"/>
        <end position="1164"/>
    </location>
</feature>
<feature type="compositionally biased region" description="Basic and acidic residues" evidence="1">
    <location>
        <begin position="1269"/>
        <end position="1345"/>
    </location>
</feature>
<evidence type="ECO:0000313" key="3">
    <source>
        <dbReference type="EMBL" id="RKP13028.1"/>
    </source>
</evidence>
<proteinExistence type="predicted"/>
<feature type="compositionally biased region" description="Basic and acidic residues" evidence="1">
    <location>
        <begin position="1240"/>
        <end position="1261"/>
    </location>
</feature>
<evidence type="ECO:0000313" key="4">
    <source>
        <dbReference type="Proteomes" id="UP000267251"/>
    </source>
</evidence>
<dbReference type="PANTHER" id="PTHR28208:SF1">
    <property type="entry name" value="FILAMENT ORGANIZATION PROTEIN APP1-LIKE, PUTATIVE (AFU_ORTHOLOGUE AFUA_1G06650)-RELATED"/>
    <property type="match status" value="1"/>
</dbReference>
<dbReference type="Pfam" id="PF09949">
    <property type="entry name" value="APP1_cat"/>
    <property type="match status" value="1"/>
</dbReference>
<dbReference type="InterPro" id="IPR019236">
    <property type="entry name" value="APP1_cat"/>
</dbReference>
<feature type="compositionally biased region" description="Low complexity" evidence="1">
    <location>
        <begin position="869"/>
        <end position="879"/>
    </location>
</feature>
<feature type="region of interest" description="Disordered" evidence="1">
    <location>
        <begin position="953"/>
        <end position="1060"/>
    </location>
</feature>
<reference evidence="4" key="1">
    <citation type="journal article" date="2018" name="Nat. Microbiol.">
        <title>Leveraging single-cell genomics to expand the fungal tree of life.</title>
        <authorList>
            <person name="Ahrendt S.R."/>
            <person name="Quandt C.A."/>
            <person name="Ciobanu D."/>
            <person name="Clum A."/>
            <person name="Salamov A."/>
            <person name="Andreopoulos B."/>
            <person name="Cheng J.F."/>
            <person name="Woyke T."/>
            <person name="Pelin A."/>
            <person name="Henrissat B."/>
            <person name="Reynolds N.K."/>
            <person name="Benny G.L."/>
            <person name="Smith M.E."/>
            <person name="James T.Y."/>
            <person name="Grigoriev I.V."/>
        </authorList>
    </citation>
    <scope>NUCLEOTIDE SEQUENCE [LARGE SCALE GENOMIC DNA]</scope>
</reference>
<feature type="compositionally biased region" description="Polar residues" evidence="1">
    <location>
        <begin position="821"/>
        <end position="837"/>
    </location>
</feature>
<feature type="compositionally biased region" description="Basic and acidic residues" evidence="1">
    <location>
        <begin position="1117"/>
        <end position="1126"/>
    </location>
</feature>
<dbReference type="GO" id="GO:0030479">
    <property type="term" value="C:actin cortical patch"/>
    <property type="evidence" value="ECO:0007669"/>
    <property type="project" value="TreeGrafter"/>
</dbReference>
<dbReference type="GO" id="GO:0008195">
    <property type="term" value="F:phosphatidate phosphatase activity"/>
    <property type="evidence" value="ECO:0007669"/>
    <property type="project" value="InterPro"/>
</dbReference>
<feature type="compositionally biased region" description="Basic and acidic residues" evidence="1">
    <location>
        <begin position="722"/>
        <end position="733"/>
    </location>
</feature>
<feature type="compositionally biased region" description="Low complexity" evidence="1">
    <location>
        <begin position="27"/>
        <end position="38"/>
    </location>
</feature>
<feature type="compositionally biased region" description="Basic and acidic residues" evidence="1">
    <location>
        <begin position="1171"/>
        <end position="1198"/>
    </location>
</feature>
<feature type="domain" description="Phosphatidate phosphatase APP1 catalytic" evidence="2">
    <location>
        <begin position="218"/>
        <end position="361"/>
    </location>
</feature>
<dbReference type="PANTHER" id="PTHR28208">
    <property type="entry name" value="PHOSPHATIDATE PHOSPHATASE APP1"/>
    <property type="match status" value="1"/>
</dbReference>
<feature type="compositionally biased region" description="Basic and acidic residues" evidence="1">
    <location>
        <begin position="1221"/>
        <end position="1232"/>
    </location>
</feature>
<feature type="region of interest" description="Disordered" evidence="1">
    <location>
        <begin position="646"/>
        <end position="744"/>
    </location>
</feature>
<protein>
    <recommendedName>
        <fullName evidence="2">Phosphatidate phosphatase APP1 catalytic domain-containing protein</fullName>
    </recommendedName>
</protein>
<feature type="compositionally biased region" description="Basic and acidic residues" evidence="1">
    <location>
        <begin position="700"/>
        <end position="710"/>
    </location>
</feature>
<evidence type="ECO:0000256" key="1">
    <source>
        <dbReference type="SAM" id="MobiDB-lite"/>
    </source>
</evidence>
<feature type="compositionally biased region" description="Basic and acidic residues" evidence="1">
    <location>
        <begin position="1003"/>
        <end position="1023"/>
    </location>
</feature>
<sequence>MPLFFTAIKRVLGTLGYEYPDEELGATTTTTSPTPTVTAREAQDPAGGEAESASINGGAPSLILYPQWAKQLDSSEATTYAIHLHGVALYRSTVDPTWLERGIEGLFDAYYHENDPVEINELHDRLSWFFGACCTSRPIESVRLYIPGEREPRMMDLPPGSATDEEGHFHLVFLTEITSSLPPNMHFKYDVTLAPDVATGKPGVTATGRIQVVRHSGFSIVSDVDDTVKDTRVLDQKEVIKRAFIKPYTAIPGMPDLFRGLVEQYSEGLEDFHLHFLSASPYAILPSLDNFFLTSGFPSPSVQVANFSFRHLASLHPDLKIYKRNGTMDVISQFPGRKFLLFGDSGQMDAEAYGEVVRDMQGGEGKDWPDERIVGIFIRKVTGENVPLESKLNAPSRFQAAFIGLNSRKWRVFSDPIELIGLDLTSGQVWREDEVNTFATANVIPDGPKEQKETEDAANDLLDDAHHVAAVGEALMGQDIATKMAAGIAGTAAAAEMTHGKMRSIGGSEDEKDEDDGEIVQLPSPTLTTPTADGFTLLHSHSISQDETVLQENATREVPPEESLLSQETEVVQGKEEEEVQALITPEPLQEASKERETMITSAMEEPFPSADEQAVEEAAIVVEDRNIQEKPCQEEPLEEDISASAREMEKEDKKEADVAESIEPGLEVAVHDDGIEKTTQKEVPTEIIYQGEEEVTSQDVHEEERKELEESVSAEMTIEGSSEKMEESKPMEEIATTETDVEQSREVLMDTMIERTIQEESARSEAFWEGSLGHEPPVAHDRQSDAVCLEEQAKLESVEDSDAFNTEAATKEDVEETSEKPTLTVTELPTTDSSLSGFAPETIRQNDSTDDTFSQAHSPSMEREMVSDTVDNTTTTVEEPSEDISISQAAFTTADPLEAEVSTKQEEPNADELYPVAVEQEGDLEMLDSEDQYQQPSTIKEEGAQVKELTAEVENVSPPIQDAVNDRKPEVPAIETQVDLSTEEPLTEPISKVEENNVPDIMTKEGDKEADDNLTRESKVEEVYDTAEGDAKAELAQEISESDESAQQNSASKTADNLVEDLMVESDVMAAEGTFHEDSVESPHEEIALSEHEDISVADSPHQTPNVVVADMEDKEAEKMERHTETIISTEEPSIPSPETICISQGSNEEKPEEEIKTEKEEVNVEEDESKTAIEAKAEEEGPKVEEERVKDEKEEIKGEEEEIKGEEEEIKGEEEEAKAEEVETKAKEEEDKIEEEEAKIVEEEVKAEEKEFKTEKEESQTEEEVETTEKEVKTEEGETKVEETKVEQNEVKLEVEEAEVEETRTEEVEVKEAEGGQDEVTEKATEEAVERPLNQDDDVQKEVVEEEYLMGNEDHTHETESLSEAVSINEVKTSDAEDADVKEESISMETSESPVTTDAEMAENVVEPSSLW</sequence>
<feature type="compositionally biased region" description="Acidic residues" evidence="1">
    <location>
        <begin position="1199"/>
        <end position="1220"/>
    </location>
</feature>